<evidence type="ECO:0000313" key="7">
    <source>
        <dbReference type="EMBL" id="MBB5132283.1"/>
    </source>
</evidence>
<dbReference type="GO" id="GO:0030170">
    <property type="term" value="F:pyridoxal phosphate binding"/>
    <property type="evidence" value="ECO:0007669"/>
    <property type="project" value="InterPro"/>
</dbReference>
<dbReference type="EC" id="2.6.1.82" evidence="7"/>
<sequence>MSEHRGVAPGAGGGGAASDRSPARETFRRIRAHMSPALALAGKFAGQGAVETAGEGCRVRLSDGRSALDFGSYAVTLLGHRHPGVVAAVARQLHTMPVSTRTLSNPLLASAAEEVVTYLGSRLPRVYFGVNGADAVEVSVKLARLATGRTTVVAVRGAYHGKTMGALALTWQPRFRTGLEHLLQGVVHADPGDAEAVGRVAASGDLAAVIFEPVQGENGVVVLDPAILARWAADARAAGAMVVSDEIQAGLRRAGPRSLALEAGLPVDAVLLGKALGGGVVPVSAAVCSERLYRPLLADPFLHTSTFAGQPLAMAAVGAALEAIESHAGAAPAISAALGEGLARLREDHQDVITGVRGRGLIWGIDFAGPEQAGEVAFALAERGLLVSPCLSRPECLRLLPPMTATEREVGEALDVLSAAAGLAGRLEVPA</sequence>
<dbReference type="InterPro" id="IPR049704">
    <property type="entry name" value="Aminotrans_3_PPA_site"/>
</dbReference>
<feature type="region of interest" description="Disordered" evidence="6">
    <location>
        <begin position="1"/>
        <end position="23"/>
    </location>
</feature>
<dbReference type="RefSeq" id="WP_221336096.1">
    <property type="nucleotide sequence ID" value="NZ_BAABIX010000063.1"/>
</dbReference>
<evidence type="ECO:0000256" key="6">
    <source>
        <dbReference type="SAM" id="MobiDB-lite"/>
    </source>
</evidence>
<dbReference type="PROSITE" id="PS00600">
    <property type="entry name" value="AA_TRANSFER_CLASS_3"/>
    <property type="match status" value="1"/>
</dbReference>
<dbReference type="AlphaFoldDB" id="A0A840P2Z4"/>
<comment type="cofactor">
    <cofactor evidence="1">
        <name>pyridoxal 5'-phosphate</name>
        <dbReference type="ChEBI" id="CHEBI:597326"/>
    </cofactor>
</comment>
<dbReference type="InterPro" id="IPR005814">
    <property type="entry name" value="Aminotrans_3"/>
</dbReference>
<dbReference type="Gene3D" id="3.40.640.10">
    <property type="entry name" value="Type I PLP-dependent aspartate aminotransferase-like (Major domain)"/>
    <property type="match status" value="1"/>
</dbReference>
<dbReference type="PIRSF" id="PIRSF000521">
    <property type="entry name" value="Transaminase_4ab_Lys_Orn"/>
    <property type="match status" value="1"/>
</dbReference>
<dbReference type="GO" id="GO:0033094">
    <property type="term" value="F:putrescine--2-oxoglutarate transaminase activity"/>
    <property type="evidence" value="ECO:0007669"/>
    <property type="project" value="UniProtKB-EC"/>
</dbReference>
<proteinExistence type="inferred from homology"/>
<reference evidence="7 8" key="1">
    <citation type="submission" date="2020-08" db="EMBL/GenBank/DDBJ databases">
        <title>Genomic Encyclopedia of Type Strains, Phase IV (KMG-IV): sequencing the most valuable type-strain genomes for metagenomic binning, comparative biology and taxonomic classification.</title>
        <authorList>
            <person name="Goeker M."/>
        </authorList>
    </citation>
    <scope>NUCLEOTIDE SEQUENCE [LARGE SCALE GENOMIC DNA]</scope>
    <source>
        <strain evidence="7 8">DSM 45615</strain>
    </source>
</reference>
<keyword evidence="8" id="KW-1185">Reference proteome</keyword>
<name>A0A840P2Z4_9ACTN</name>
<dbReference type="SUPFAM" id="SSF53383">
    <property type="entry name" value="PLP-dependent transferases"/>
    <property type="match status" value="1"/>
</dbReference>
<dbReference type="EMBL" id="JACHGN010000004">
    <property type="protein sequence ID" value="MBB5132283.1"/>
    <property type="molecule type" value="Genomic_DNA"/>
</dbReference>
<protein>
    <submittedName>
        <fullName evidence="7">Putrescine aminotransferase</fullName>
        <ecNumber evidence="7">2.6.1.82</ecNumber>
    </submittedName>
</protein>
<dbReference type="Proteomes" id="UP000578449">
    <property type="component" value="Unassembled WGS sequence"/>
</dbReference>
<evidence type="ECO:0000256" key="5">
    <source>
        <dbReference type="RuleBase" id="RU003560"/>
    </source>
</evidence>
<keyword evidence="3 7" id="KW-0808">Transferase</keyword>
<evidence type="ECO:0000313" key="8">
    <source>
        <dbReference type="Proteomes" id="UP000578449"/>
    </source>
</evidence>
<dbReference type="PANTHER" id="PTHR11986:SF79">
    <property type="entry name" value="ACETYLORNITHINE AMINOTRANSFERASE, MITOCHONDRIAL"/>
    <property type="match status" value="1"/>
</dbReference>
<organism evidence="7 8">
    <name type="scientific">Thermocatellispora tengchongensis</name>
    <dbReference type="NCBI Taxonomy" id="1073253"/>
    <lineage>
        <taxon>Bacteria</taxon>
        <taxon>Bacillati</taxon>
        <taxon>Actinomycetota</taxon>
        <taxon>Actinomycetes</taxon>
        <taxon>Streptosporangiales</taxon>
        <taxon>Streptosporangiaceae</taxon>
        <taxon>Thermocatellispora</taxon>
    </lineage>
</organism>
<keyword evidence="2 7" id="KW-0032">Aminotransferase</keyword>
<dbReference type="Pfam" id="PF00202">
    <property type="entry name" value="Aminotran_3"/>
    <property type="match status" value="1"/>
</dbReference>
<dbReference type="InterPro" id="IPR050103">
    <property type="entry name" value="Class-III_PLP-dep_AT"/>
</dbReference>
<accession>A0A840P2Z4</accession>
<evidence type="ECO:0000256" key="2">
    <source>
        <dbReference type="ARBA" id="ARBA00022576"/>
    </source>
</evidence>
<evidence type="ECO:0000256" key="1">
    <source>
        <dbReference type="ARBA" id="ARBA00001933"/>
    </source>
</evidence>
<evidence type="ECO:0000256" key="3">
    <source>
        <dbReference type="ARBA" id="ARBA00022679"/>
    </source>
</evidence>
<dbReference type="GO" id="GO:0042802">
    <property type="term" value="F:identical protein binding"/>
    <property type="evidence" value="ECO:0007669"/>
    <property type="project" value="TreeGrafter"/>
</dbReference>
<dbReference type="InterPro" id="IPR015422">
    <property type="entry name" value="PyrdxlP-dep_Trfase_small"/>
</dbReference>
<dbReference type="FunFam" id="3.40.640.10:FF:000004">
    <property type="entry name" value="Acetylornithine aminotransferase"/>
    <property type="match status" value="1"/>
</dbReference>
<keyword evidence="4 5" id="KW-0663">Pyridoxal phosphate</keyword>
<dbReference type="Gene3D" id="3.90.1150.10">
    <property type="entry name" value="Aspartate Aminotransferase, domain 1"/>
    <property type="match status" value="1"/>
</dbReference>
<dbReference type="PANTHER" id="PTHR11986">
    <property type="entry name" value="AMINOTRANSFERASE CLASS III"/>
    <property type="match status" value="1"/>
</dbReference>
<comment type="similarity">
    <text evidence="5">Belongs to the class-III pyridoxal-phosphate-dependent aminotransferase family.</text>
</comment>
<dbReference type="InterPro" id="IPR015424">
    <property type="entry name" value="PyrdxlP-dep_Trfase"/>
</dbReference>
<evidence type="ECO:0000256" key="4">
    <source>
        <dbReference type="ARBA" id="ARBA00022898"/>
    </source>
</evidence>
<dbReference type="InterPro" id="IPR015421">
    <property type="entry name" value="PyrdxlP-dep_Trfase_major"/>
</dbReference>
<dbReference type="CDD" id="cd00610">
    <property type="entry name" value="OAT_like"/>
    <property type="match status" value="1"/>
</dbReference>
<gene>
    <name evidence="7" type="ORF">HNP84_001999</name>
</gene>
<comment type="caution">
    <text evidence="7">The sequence shown here is derived from an EMBL/GenBank/DDBJ whole genome shotgun (WGS) entry which is preliminary data.</text>
</comment>